<feature type="domain" description="Endonuclease/exonuclease/phosphatase" evidence="8">
    <location>
        <begin position="4"/>
        <end position="238"/>
    </location>
</feature>
<comment type="similarity">
    <text evidence="1">Belongs to the DNA repair enzymes AP/ExoA family.</text>
</comment>
<feature type="binding site" evidence="6">
    <location>
        <position position="243"/>
    </location>
    <ligand>
        <name>Mg(2+)</name>
        <dbReference type="ChEBI" id="CHEBI:18420"/>
        <label>1</label>
    </ligand>
</feature>
<feature type="binding site" evidence="6">
    <location>
        <position position="147"/>
    </location>
    <ligand>
        <name>Mg(2+)</name>
        <dbReference type="ChEBI" id="CHEBI:18420"/>
        <label>1</label>
    </ligand>
</feature>
<sequence>MKIISYNVNGIRAALKKGFTEWLAQENPDILCLQELKAHPDQIEPFYKELGYEMYTETADKKGYSGVAILTKETPKNVAIGCDNPLYDTEGRVIRADFEDFSVMSVYMPSGTSGDIRQDFKYDWLDFFYEYALELKKTHPNLVLCGDYNIAHTEIDIHNPVSNKKSSGFLPEERAWLTKFIDAGFIDSFRVFNDQPHHYSWWSYRANARANNKGWRIDYNMVSEEMSSRLKGAHILPEAKHSDHCPIVVEID</sequence>
<feature type="active site" evidence="5">
    <location>
        <position position="107"/>
    </location>
</feature>
<dbReference type="InterPro" id="IPR020847">
    <property type="entry name" value="AP_endonuclease_F1_BS"/>
</dbReference>
<evidence type="ECO:0000259" key="8">
    <source>
        <dbReference type="Pfam" id="PF03372"/>
    </source>
</evidence>
<dbReference type="PROSITE" id="PS51435">
    <property type="entry name" value="AP_NUCLEASE_F1_4"/>
    <property type="match status" value="1"/>
</dbReference>
<dbReference type="InterPro" id="IPR036691">
    <property type="entry name" value="Endo/exonu/phosph_ase_sf"/>
</dbReference>
<evidence type="ECO:0000256" key="3">
    <source>
        <dbReference type="ARBA" id="ARBA00022801"/>
    </source>
</evidence>
<feature type="active site" description="Proton donor/acceptor" evidence="5">
    <location>
        <position position="147"/>
    </location>
</feature>
<evidence type="ECO:0000256" key="7">
    <source>
        <dbReference type="PIRSR" id="PIRSR604808-3"/>
    </source>
</evidence>
<evidence type="ECO:0000256" key="6">
    <source>
        <dbReference type="PIRSR" id="PIRSR604808-2"/>
    </source>
</evidence>
<dbReference type="RefSeq" id="WP_069834402.1">
    <property type="nucleotide sequence ID" value="NZ_MDGQ01000003.1"/>
</dbReference>
<dbReference type="FunFam" id="3.60.10.10:FF:000026">
    <property type="entry name" value="Exodeoxyribonuclease III"/>
    <property type="match status" value="1"/>
</dbReference>
<comment type="cofactor">
    <cofactor evidence="6">
        <name>Mg(2+)</name>
        <dbReference type="ChEBI" id="CHEBI:18420"/>
    </cofactor>
    <cofactor evidence="6">
        <name>Mn(2+)</name>
        <dbReference type="ChEBI" id="CHEBI:29035"/>
    </cofactor>
    <text evidence="6">Probably binds two magnesium or manganese ions per subunit.</text>
</comment>
<proteinExistence type="inferred from homology"/>
<dbReference type="EMBL" id="MDGQ01000003">
    <property type="protein sequence ID" value="OEK07090.1"/>
    <property type="molecule type" value="Genomic_DNA"/>
</dbReference>
<evidence type="ECO:0000256" key="4">
    <source>
        <dbReference type="ARBA" id="ARBA00022842"/>
    </source>
</evidence>
<evidence type="ECO:0000256" key="1">
    <source>
        <dbReference type="ARBA" id="ARBA00007092"/>
    </source>
</evidence>
<dbReference type="STRING" id="1563681.BFP71_05375"/>
<dbReference type="AlphaFoldDB" id="A0A1E5T6U5"/>
<dbReference type="GO" id="GO:0008081">
    <property type="term" value="F:phosphoric diester hydrolase activity"/>
    <property type="evidence" value="ECO:0007669"/>
    <property type="project" value="TreeGrafter"/>
</dbReference>
<evidence type="ECO:0000313" key="9">
    <source>
        <dbReference type="EMBL" id="OEK07090.1"/>
    </source>
</evidence>
<dbReference type="PANTHER" id="PTHR22748">
    <property type="entry name" value="AP ENDONUCLEASE"/>
    <property type="match status" value="1"/>
</dbReference>
<keyword evidence="2 6" id="KW-0479">Metal-binding</keyword>
<dbReference type="Gene3D" id="3.60.10.10">
    <property type="entry name" value="Endonuclease/exonuclease/phosphatase"/>
    <property type="match status" value="1"/>
</dbReference>
<dbReference type="CDD" id="cd10281">
    <property type="entry name" value="Nape_like_AP-endo"/>
    <property type="match status" value="1"/>
</dbReference>
<dbReference type="Pfam" id="PF03372">
    <property type="entry name" value="Exo_endo_phos"/>
    <property type="match status" value="1"/>
</dbReference>
<reference evidence="9 10" key="1">
    <citation type="submission" date="2016-08" db="EMBL/GenBank/DDBJ databases">
        <title>Draft genome of Fabibacter sp. strain SK-8.</title>
        <authorList>
            <person name="Wong S.-K."/>
            <person name="Hamasaki K."/>
            <person name="Yoshizawa S."/>
        </authorList>
    </citation>
    <scope>NUCLEOTIDE SEQUENCE [LARGE SCALE GENOMIC DNA]</scope>
    <source>
        <strain evidence="9 10">SK-8</strain>
    </source>
</reference>
<feature type="active site" description="Proton acceptor" evidence="5">
    <location>
        <position position="244"/>
    </location>
</feature>
<dbReference type="NCBIfam" id="TIGR00633">
    <property type="entry name" value="xth"/>
    <property type="match status" value="1"/>
</dbReference>
<dbReference type="Proteomes" id="UP000095552">
    <property type="component" value="Unassembled WGS sequence"/>
</dbReference>
<feature type="binding site" evidence="6">
    <location>
        <position position="35"/>
    </location>
    <ligand>
        <name>Mg(2+)</name>
        <dbReference type="ChEBI" id="CHEBI:18420"/>
        <label>1</label>
    </ligand>
</feature>
<feature type="binding site" evidence="6">
    <location>
        <position position="244"/>
    </location>
    <ligand>
        <name>Mg(2+)</name>
        <dbReference type="ChEBI" id="CHEBI:18420"/>
        <label>1</label>
    </ligand>
</feature>
<name>A0A1E5T6U5_9BACT</name>
<dbReference type="PANTHER" id="PTHR22748:SF6">
    <property type="entry name" value="DNA-(APURINIC OR APYRIMIDINIC SITE) ENDONUCLEASE"/>
    <property type="match status" value="1"/>
</dbReference>
<dbReference type="GO" id="GO:0003677">
    <property type="term" value="F:DNA binding"/>
    <property type="evidence" value="ECO:0007669"/>
    <property type="project" value="InterPro"/>
</dbReference>
<feature type="binding site" evidence="6">
    <location>
        <position position="7"/>
    </location>
    <ligand>
        <name>Mg(2+)</name>
        <dbReference type="ChEBI" id="CHEBI:18420"/>
        <label>1</label>
    </ligand>
</feature>
<keyword evidence="10" id="KW-1185">Reference proteome</keyword>
<feature type="site" description="Transition state stabilizer" evidence="7">
    <location>
        <position position="149"/>
    </location>
</feature>
<dbReference type="PROSITE" id="PS00726">
    <property type="entry name" value="AP_NUCLEASE_F1_1"/>
    <property type="match status" value="1"/>
</dbReference>
<feature type="site" description="Important for catalytic activity" evidence="7">
    <location>
        <position position="218"/>
    </location>
</feature>
<dbReference type="NCBIfam" id="TIGR00195">
    <property type="entry name" value="exoDNase_III"/>
    <property type="match status" value="1"/>
</dbReference>
<keyword evidence="3" id="KW-0378">Hydrolase</keyword>
<organism evidence="9 10">
    <name type="scientific">Roseivirga misakiensis</name>
    <dbReference type="NCBI Taxonomy" id="1563681"/>
    <lineage>
        <taxon>Bacteria</taxon>
        <taxon>Pseudomonadati</taxon>
        <taxon>Bacteroidota</taxon>
        <taxon>Cytophagia</taxon>
        <taxon>Cytophagales</taxon>
        <taxon>Roseivirgaceae</taxon>
        <taxon>Roseivirga</taxon>
    </lineage>
</organism>
<dbReference type="GO" id="GO:0006284">
    <property type="term" value="P:base-excision repair"/>
    <property type="evidence" value="ECO:0007669"/>
    <property type="project" value="TreeGrafter"/>
</dbReference>
<evidence type="ECO:0000256" key="5">
    <source>
        <dbReference type="PIRSR" id="PIRSR604808-1"/>
    </source>
</evidence>
<dbReference type="GO" id="GO:0003906">
    <property type="term" value="F:DNA-(apurinic or apyrimidinic site) endonuclease activity"/>
    <property type="evidence" value="ECO:0007669"/>
    <property type="project" value="TreeGrafter"/>
</dbReference>
<dbReference type="GO" id="GO:0046872">
    <property type="term" value="F:metal ion binding"/>
    <property type="evidence" value="ECO:0007669"/>
    <property type="project" value="UniProtKB-KW"/>
</dbReference>
<comment type="caution">
    <text evidence="9">The sequence shown here is derived from an EMBL/GenBank/DDBJ whole genome shotgun (WGS) entry which is preliminary data.</text>
</comment>
<dbReference type="InterPro" id="IPR004808">
    <property type="entry name" value="AP_endonuc_1"/>
</dbReference>
<feature type="site" description="Interaction with DNA substrate" evidence="7">
    <location>
        <position position="244"/>
    </location>
</feature>
<feature type="binding site" evidence="6">
    <location>
        <position position="149"/>
    </location>
    <ligand>
        <name>Mg(2+)</name>
        <dbReference type="ChEBI" id="CHEBI:18420"/>
        <label>1</label>
    </ligand>
</feature>
<protein>
    <submittedName>
        <fullName evidence="9">Exodeoxyribonuclease III</fullName>
    </submittedName>
</protein>
<dbReference type="SUPFAM" id="SSF56219">
    <property type="entry name" value="DNase I-like"/>
    <property type="match status" value="1"/>
</dbReference>
<dbReference type="OrthoDB" id="9803914at2"/>
<dbReference type="InterPro" id="IPR005135">
    <property type="entry name" value="Endo/exonuclease/phosphatase"/>
</dbReference>
<accession>A0A1E5T6U5</accession>
<dbReference type="GO" id="GO:0008311">
    <property type="term" value="F:double-stranded DNA 3'-5' DNA exonuclease activity"/>
    <property type="evidence" value="ECO:0007669"/>
    <property type="project" value="TreeGrafter"/>
</dbReference>
<gene>
    <name evidence="9" type="ORF">BFP71_05375</name>
</gene>
<evidence type="ECO:0000256" key="2">
    <source>
        <dbReference type="ARBA" id="ARBA00022723"/>
    </source>
</evidence>
<evidence type="ECO:0000313" key="10">
    <source>
        <dbReference type="Proteomes" id="UP000095552"/>
    </source>
</evidence>
<keyword evidence="6" id="KW-0464">Manganese</keyword>
<keyword evidence="4 6" id="KW-0460">Magnesium</keyword>